<comment type="similarity">
    <text evidence="2 13">Belongs to the OXA1/ALB3/YidC family. Type 1 subfamily.</text>
</comment>
<keyword evidence="9 13" id="KW-0472">Membrane</keyword>
<evidence type="ECO:0000256" key="5">
    <source>
        <dbReference type="ARBA" id="ARBA00022475"/>
    </source>
</evidence>
<dbReference type="InterPro" id="IPR028053">
    <property type="entry name" value="Membr_insert_YidC_N"/>
</dbReference>
<dbReference type="RefSeq" id="WP_103788242.1">
    <property type="nucleotide sequence ID" value="NZ_PQVF01000004.1"/>
</dbReference>
<evidence type="ECO:0000313" key="17">
    <source>
        <dbReference type="Proteomes" id="UP000236893"/>
    </source>
</evidence>
<dbReference type="InterPro" id="IPR001708">
    <property type="entry name" value="YidC/ALB3/OXA1/COX18"/>
</dbReference>
<keyword evidence="8 13" id="KW-1133">Transmembrane helix</keyword>
<keyword evidence="4 13" id="KW-0813">Transport</keyword>
<evidence type="ECO:0000256" key="8">
    <source>
        <dbReference type="ARBA" id="ARBA00022989"/>
    </source>
</evidence>
<evidence type="ECO:0000313" key="16">
    <source>
        <dbReference type="EMBL" id="POY37334.1"/>
    </source>
</evidence>
<evidence type="ECO:0000256" key="7">
    <source>
        <dbReference type="ARBA" id="ARBA00022927"/>
    </source>
</evidence>
<comment type="function">
    <text evidence="13">Required for the insertion and/or proper folding and/or complex formation of integral membrane proteins into the membrane. Involved in integration of membrane proteins that insert both dependently and independently of the Sec translocase complex, as well as at least some lipoproteins. Aids folding of multispanning membrane proteins.</text>
</comment>
<dbReference type="GO" id="GO:0032977">
    <property type="term" value="F:membrane insertase activity"/>
    <property type="evidence" value="ECO:0007669"/>
    <property type="project" value="InterPro"/>
</dbReference>
<dbReference type="CDD" id="cd20070">
    <property type="entry name" value="5TM_YidC_Alb3"/>
    <property type="match status" value="1"/>
</dbReference>
<dbReference type="Pfam" id="PF02096">
    <property type="entry name" value="60KD_IMP"/>
    <property type="match status" value="1"/>
</dbReference>
<evidence type="ECO:0000256" key="3">
    <source>
        <dbReference type="ARBA" id="ARBA00015325"/>
    </source>
</evidence>
<dbReference type="HAMAP" id="MF_01810">
    <property type="entry name" value="YidC_type1"/>
    <property type="match status" value="1"/>
</dbReference>
<comment type="subunit">
    <text evidence="13">Interacts with the Sec translocase complex via SecD. Specifically interacts with transmembrane segments of nascent integral membrane proteins during membrane integration.</text>
</comment>
<feature type="transmembrane region" description="Helical" evidence="13">
    <location>
        <begin position="423"/>
        <end position="444"/>
    </location>
</feature>
<keyword evidence="10 13" id="KW-0143">Chaperone</keyword>
<feature type="domain" description="Membrane insertase YidC/Oxa/ALB C-terminal" evidence="14">
    <location>
        <begin position="357"/>
        <end position="550"/>
    </location>
</feature>
<dbReference type="NCBIfam" id="TIGR03593">
    <property type="entry name" value="yidC_nterm"/>
    <property type="match status" value="1"/>
</dbReference>
<dbReference type="Proteomes" id="UP000236893">
    <property type="component" value="Unassembled WGS sequence"/>
</dbReference>
<keyword evidence="6 13" id="KW-0812">Transmembrane</keyword>
<dbReference type="PANTHER" id="PTHR12428:SF65">
    <property type="entry name" value="CYTOCHROME C OXIDASE ASSEMBLY PROTEIN COX18, MITOCHONDRIAL"/>
    <property type="match status" value="1"/>
</dbReference>
<gene>
    <name evidence="13" type="primary">yidC</name>
    <name evidence="16" type="ORF">C3K47_06095</name>
</gene>
<keyword evidence="17" id="KW-1185">Reference proteome</keyword>
<comment type="caution">
    <text evidence="16">The sequence shown here is derived from an EMBL/GenBank/DDBJ whole genome shotgun (WGS) entry which is preliminary data.</text>
</comment>
<comment type="subcellular location">
    <subcellularLocation>
        <location evidence="1">Cell inner membrane</location>
        <topology evidence="1">Multi-pass membrane protein</topology>
    </subcellularLocation>
    <subcellularLocation>
        <location evidence="13">Cell membrane</location>
        <topology evidence="13">Multi-pass membrane protein</topology>
    </subcellularLocation>
</comment>
<dbReference type="GO" id="GO:0051205">
    <property type="term" value="P:protein insertion into membrane"/>
    <property type="evidence" value="ECO:0007669"/>
    <property type="project" value="TreeGrafter"/>
</dbReference>
<evidence type="ECO:0000256" key="9">
    <source>
        <dbReference type="ARBA" id="ARBA00023136"/>
    </source>
</evidence>
<dbReference type="AlphaFoldDB" id="A0A2S5A480"/>
<feature type="transmembrane region" description="Helical" evidence="13">
    <location>
        <begin position="474"/>
        <end position="497"/>
    </location>
</feature>
<dbReference type="InterPro" id="IPR028055">
    <property type="entry name" value="YidC/Oxa/ALB_C"/>
</dbReference>
<dbReference type="InterPro" id="IPR019998">
    <property type="entry name" value="Membr_insert_YidC"/>
</dbReference>
<reference evidence="16 17" key="1">
    <citation type="submission" date="2018-01" db="EMBL/GenBank/DDBJ databases">
        <authorList>
            <person name="Gaut B.S."/>
            <person name="Morton B.R."/>
            <person name="Clegg M.T."/>
            <person name="Duvall M.R."/>
        </authorList>
    </citation>
    <scope>NUCLEOTIDE SEQUENCE [LARGE SCALE GENOMIC DNA]</scope>
    <source>
        <strain evidence="16 17">HR-AV</strain>
    </source>
</reference>
<feature type="domain" description="Membrane insertase YidC N-terminal" evidence="15">
    <location>
        <begin position="73"/>
        <end position="339"/>
    </location>
</feature>
<protein>
    <recommendedName>
        <fullName evidence="3 13">Membrane protein insertase YidC</fullName>
    </recommendedName>
    <alternativeName>
        <fullName evidence="12 13">Foldase YidC</fullName>
    </alternativeName>
    <alternativeName>
        <fullName evidence="11 13">Membrane integrase YidC</fullName>
    </alternativeName>
    <alternativeName>
        <fullName evidence="13">Membrane protein YidC</fullName>
    </alternativeName>
</protein>
<dbReference type="Pfam" id="PF14849">
    <property type="entry name" value="YidC_periplas"/>
    <property type="match status" value="1"/>
</dbReference>
<feature type="transmembrane region" description="Helical" evidence="13">
    <location>
        <begin position="509"/>
        <end position="527"/>
    </location>
</feature>
<evidence type="ECO:0000256" key="2">
    <source>
        <dbReference type="ARBA" id="ARBA00010527"/>
    </source>
</evidence>
<evidence type="ECO:0000256" key="1">
    <source>
        <dbReference type="ARBA" id="ARBA00004429"/>
    </source>
</evidence>
<evidence type="ECO:0000256" key="12">
    <source>
        <dbReference type="ARBA" id="ARBA00033342"/>
    </source>
</evidence>
<dbReference type="PANTHER" id="PTHR12428">
    <property type="entry name" value="OXA1"/>
    <property type="match status" value="1"/>
</dbReference>
<evidence type="ECO:0000256" key="11">
    <source>
        <dbReference type="ARBA" id="ARBA00033245"/>
    </source>
</evidence>
<dbReference type="CDD" id="cd19961">
    <property type="entry name" value="EcYidC-like_peri"/>
    <property type="match status" value="1"/>
</dbReference>
<dbReference type="EMBL" id="PQVF01000004">
    <property type="protein sequence ID" value="POY37334.1"/>
    <property type="molecule type" value="Genomic_DNA"/>
</dbReference>
<evidence type="ECO:0000259" key="15">
    <source>
        <dbReference type="Pfam" id="PF14849"/>
    </source>
</evidence>
<evidence type="ECO:0000259" key="14">
    <source>
        <dbReference type="Pfam" id="PF02096"/>
    </source>
</evidence>
<sequence>MDRNTLTGMMLIAAILLGWGYFMKPNEAEVKQYQHQTDSIKNAKAGIKPTPVAANKSVATTADSSVVKTQQFITLENEKIKVTLSTKGGRVYSTEIKGQKTFDGKPVVLFNGDDNRFGFKLPLTSKNVNTNDEFFQPVGSSFTVAGKDSNSVTMRLTFSPTQYVDYVYSLKGESYLLNYGVTLVGMNQLISPSAKALNLEWKSDLKQQEKDKKNEQSFTTVYYRQENGDIDYLSESKDKEEKPEEPLKWVSFKQHFFSSVLIAQDKFQGSTLNTVTDLTKPALKNLSADLVVPYTAKPIDQLNFKFYFGPNQFNQLKNVGYDLEKQVNLGWGPLGWINRWAVIPLFNFLANNFNLNFGIIILILTVVLKLVLLPITYTSYMSQAKMRALKPEMDAIKEKVGEEDQTKLQQEYMKLYKQAGVNPLAGCIPLLLQMPILLAFFRFFPASFELRQQPFLWMNDLSTYDSVINFGVNIPFLGSHLSLMCVLMTISTLIYTWMNNRISGVTGQMKYIGYIMPIVFLGALNSFPAGLNFYYFCANIITFAQQFIIGKFINQDAIHAKIQENKKRPNANKKSKWQMRLEEMTKQQQAAQQRKK</sequence>
<dbReference type="InterPro" id="IPR047196">
    <property type="entry name" value="YidC_ALB_C"/>
</dbReference>
<keyword evidence="5 13" id="KW-1003">Cell membrane</keyword>
<evidence type="ECO:0000256" key="6">
    <source>
        <dbReference type="ARBA" id="ARBA00022692"/>
    </source>
</evidence>
<dbReference type="NCBIfam" id="NF002356">
    <property type="entry name" value="PRK01318.2-3"/>
    <property type="match status" value="1"/>
</dbReference>
<accession>A0A2S5A480</accession>
<organism evidence="16 17">
    <name type="scientific">Solitalea longa</name>
    <dbReference type="NCBI Taxonomy" id="2079460"/>
    <lineage>
        <taxon>Bacteria</taxon>
        <taxon>Pseudomonadati</taxon>
        <taxon>Bacteroidota</taxon>
        <taxon>Sphingobacteriia</taxon>
        <taxon>Sphingobacteriales</taxon>
        <taxon>Sphingobacteriaceae</taxon>
        <taxon>Solitalea</taxon>
    </lineage>
</organism>
<feature type="transmembrane region" description="Helical" evidence="13">
    <location>
        <begin position="357"/>
        <end position="380"/>
    </location>
</feature>
<dbReference type="GO" id="GO:0015031">
    <property type="term" value="P:protein transport"/>
    <property type="evidence" value="ECO:0007669"/>
    <property type="project" value="UniProtKB-KW"/>
</dbReference>
<proteinExistence type="inferred from homology"/>
<dbReference type="OrthoDB" id="9780552at2"/>
<dbReference type="NCBIfam" id="TIGR03592">
    <property type="entry name" value="yidC_oxa1_cterm"/>
    <property type="match status" value="1"/>
</dbReference>
<keyword evidence="7 13" id="KW-0653">Protein transport</keyword>
<evidence type="ECO:0000256" key="4">
    <source>
        <dbReference type="ARBA" id="ARBA00022448"/>
    </source>
</evidence>
<evidence type="ECO:0000256" key="13">
    <source>
        <dbReference type="HAMAP-Rule" id="MF_01810"/>
    </source>
</evidence>
<dbReference type="Gene3D" id="2.70.98.90">
    <property type="match status" value="1"/>
</dbReference>
<dbReference type="PRINTS" id="PR00701">
    <property type="entry name" value="60KDINNERMP"/>
</dbReference>
<dbReference type="InterPro" id="IPR038221">
    <property type="entry name" value="YidC_periplasmic_sf"/>
</dbReference>
<evidence type="ECO:0000256" key="10">
    <source>
        <dbReference type="ARBA" id="ARBA00023186"/>
    </source>
</evidence>
<name>A0A2S5A480_9SPHI</name>
<dbReference type="GO" id="GO:0005886">
    <property type="term" value="C:plasma membrane"/>
    <property type="evidence" value="ECO:0007669"/>
    <property type="project" value="UniProtKB-SubCell"/>
</dbReference>